<dbReference type="GO" id="GO:0070286">
    <property type="term" value="P:axonemal dynein complex assembly"/>
    <property type="evidence" value="ECO:0007669"/>
    <property type="project" value="InterPro"/>
</dbReference>
<dbReference type="AlphaFoldDB" id="A0A852IMZ2"/>
<evidence type="ECO:0000259" key="2">
    <source>
        <dbReference type="Pfam" id="PF14740"/>
    </source>
</evidence>
<comment type="caution">
    <text evidence="3">The sequence shown here is derived from an EMBL/GenBank/DDBJ whole genome shotgun (WGS) entry which is preliminary data.</text>
</comment>
<dbReference type="Pfam" id="PF14740">
    <property type="entry name" value="DUF4471"/>
    <property type="match status" value="1"/>
</dbReference>
<dbReference type="EMBL" id="WAAF01003770">
    <property type="protein sequence ID" value="NXX40200.1"/>
    <property type="molecule type" value="Genomic_DNA"/>
</dbReference>
<keyword evidence="4" id="KW-1185">Reference proteome</keyword>
<name>A0A852IMZ2_9PICI</name>
<dbReference type="OrthoDB" id="538817at2759"/>
<feature type="region of interest" description="Disordered" evidence="1">
    <location>
        <begin position="83"/>
        <end position="102"/>
    </location>
</feature>
<dbReference type="PANTHER" id="PTHR22118:SF14">
    <property type="entry name" value="DYNEIN AXONEMAL ASSEMBLY FACTOR 3"/>
    <property type="match status" value="1"/>
</dbReference>
<protein>
    <submittedName>
        <fullName evidence="3">DAAF3 factor</fullName>
    </submittedName>
</protein>
<feature type="compositionally biased region" description="Gly residues" evidence="1">
    <location>
        <begin position="85"/>
        <end position="102"/>
    </location>
</feature>
<dbReference type="Proteomes" id="UP000627253">
    <property type="component" value="Unassembled WGS sequence"/>
</dbReference>
<proteinExistence type="predicted"/>
<gene>
    <name evidence="3" type="primary">Dnaaf3_1</name>
    <name evidence="3" type="ORF">TRILEU_R15132</name>
</gene>
<dbReference type="InterPro" id="IPR028235">
    <property type="entry name" value="DNAAF3_C"/>
</dbReference>
<evidence type="ECO:0000256" key="1">
    <source>
        <dbReference type="SAM" id="MobiDB-lite"/>
    </source>
</evidence>
<dbReference type="PANTHER" id="PTHR22118">
    <property type="entry name" value="DYNEIN ASSEMBLY FACTOR 3, AXONEMAL"/>
    <property type="match status" value="1"/>
</dbReference>
<evidence type="ECO:0000313" key="4">
    <source>
        <dbReference type="Proteomes" id="UP000627253"/>
    </source>
</evidence>
<feature type="non-terminal residue" evidence="3">
    <location>
        <position position="245"/>
    </location>
</feature>
<organism evidence="3 4">
    <name type="scientific">Tricholaema leucomelas</name>
    <name type="common">pied barbet</name>
    <dbReference type="NCBI Taxonomy" id="240729"/>
    <lineage>
        <taxon>Eukaryota</taxon>
        <taxon>Metazoa</taxon>
        <taxon>Chordata</taxon>
        <taxon>Craniata</taxon>
        <taxon>Vertebrata</taxon>
        <taxon>Euteleostomi</taxon>
        <taxon>Archelosauria</taxon>
        <taxon>Archosauria</taxon>
        <taxon>Dinosauria</taxon>
        <taxon>Saurischia</taxon>
        <taxon>Theropoda</taxon>
        <taxon>Coelurosauria</taxon>
        <taxon>Aves</taxon>
        <taxon>Neognathae</taxon>
        <taxon>Neoaves</taxon>
        <taxon>Telluraves</taxon>
        <taxon>Coraciimorphae</taxon>
        <taxon>Piciformes</taxon>
        <taxon>Lybiidae</taxon>
        <taxon>Tricholaema lacrymosa</taxon>
    </lineage>
</organism>
<feature type="region of interest" description="Disordered" evidence="1">
    <location>
        <begin position="141"/>
        <end position="180"/>
    </location>
</feature>
<reference evidence="3" key="1">
    <citation type="submission" date="2020-02" db="EMBL/GenBank/DDBJ databases">
        <title>Bird 10,000 Genomes (B10K) Project - Family phase.</title>
        <authorList>
            <person name="Zhang G."/>
        </authorList>
    </citation>
    <scope>NUCLEOTIDE SEQUENCE</scope>
    <source>
        <strain evidence="3">B10K-DU-002-37</strain>
        <tissue evidence="3">Muscle</tissue>
    </source>
</reference>
<feature type="non-terminal residue" evidence="3">
    <location>
        <position position="1"/>
    </location>
</feature>
<dbReference type="GO" id="GO:0044458">
    <property type="term" value="P:motile cilium assembly"/>
    <property type="evidence" value="ECO:0007669"/>
    <property type="project" value="TreeGrafter"/>
</dbReference>
<feature type="domain" description="Dynein assembly factor 3 C-terminal" evidence="2">
    <location>
        <begin position="8"/>
        <end position="78"/>
    </location>
</feature>
<sequence length="245" mass="25469">PVAVPESRGWEHRLRRRLGTRYDARAAVADWDLRMELHSRGATTVASGEFGLWRENGVAFASRDGDGDVPNPTLQSSYRPRAVSLGGGGAGGGGGGGGGGVRVGVPGRRRGGGLTVPFSPPPQTATDISLANVTATLREMLTGTPHGDPPVDRDPPCGDSSPLGECRPPPPTSIPGSGFSPCRPLPGVPFPVSPSRCPPSPDPLTVPAGPLLPLPVRIRFLPLGSSRCPPPRLAGTFRLLLLGWR</sequence>
<dbReference type="InterPro" id="IPR039304">
    <property type="entry name" value="DNAAF3"/>
</dbReference>
<accession>A0A852IMZ2</accession>
<evidence type="ECO:0000313" key="3">
    <source>
        <dbReference type="EMBL" id="NXX40200.1"/>
    </source>
</evidence>